<protein>
    <recommendedName>
        <fullName evidence="3">DUF3168 domain-containing protein</fullName>
    </recommendedName>
</protein>
<accession>A0ABV8QXS8</accession>
<reference evidence="2" key="1">
    <citation type="journal article" date="2019" name="Int. J. Syst. Evol. Microbiol.">
        <title>The Global Catalogue of Microorganisms (GCM) 10K type strain sequencing project: providing services to taxonomists for standard genome sequencing and annotation.</title>
        <authorList>
            <consortium name="The Broad Institute Genomics Platform"/>
            <consortium name="The Broad Institute Genome Sequencing Center for Infectious Disease"/>
            <person name="Wu L."/>
            <person name="Ma J."/>
        </authorList>
    </citation>
    <scope>NUCLEOTIDE SEQUENCE [LARGE SCALE GENOMIC DNA]</scope>
    <source>
        <strain evidence="2">CGMCC 1.10698</strain>
    </source>
</reference>
<evidence type="ECO:0008006" key="3">
    <source>
        <dbReference type="Google" id="ProtNLM"/>
    </source>
</evidence>
<gene>
    <name evidence="1" type="ORF">ACFOW9_02915</name>
</gene>
<organism evidence="1 2">
    <name type="scientific">Arthrobacter cryoconiti</name>
    <dbReference type="NCBI Taxonomy" id="748907"/>
    <lineage>
        <taxon>Bacteria</taxon>
        <taxon>Bacillati</taxon>
        <taxon>Actinomycetota</taxon>
        <taxon>Actinomycetes</taxon>
        <taxon>Micrococcales</taxon>
        <taxon>Micrococcaceae</taxon>
        <taxon>Arthrobacter</taxon>
    </lineage>
</organism>
<sequence length="142" mass="15451">MAPINPAILYAQVRAALLTLPGVTVFDGQVPKSVPVDSSGYILPYVTVYAGAGANLENETDYTQQISMDELDWRFQTTCVGASMLIALQVTHDVRQVLCNLPVGAGWVKPDETGFTTQSPIPDNGTNPARFFLPLPWRLITN</sequence>
<proteinExistence type="predicted"/>
<dbReference type="RefSeq" id="WP_230067721.1">
    <property type="nucleotide sequence ID" value="NZ_BAABLL010000001.1"/>
</dbReference>
<dbReference type="Proteomes" id="UP001595773">
    <property type="component" value="Unassembled WGS sequence"/>
</dbReference>
<comment type="caution">
    <text evidence="1">The sequence shown here is derived from an EMBL/GenBank/DDBJ whole genome shotgun (WGS) entry which is preliminary data.</text>
</comment>
<evidence type="ECO:0000313" key="1">
    <source>
        <dbReference type="EMBL" id="MFC4264547.1"/>
    </source>
</evidence>
<dbReference type="EMBL" id="JBHSCQ010000004">
    <property type="protein sequence ID" value="MFC4264547.1"/>
    <property type="molecule type" value="Genomic_DNA"/>
</dbReference>
<keyword evidence="2" id="KW-1185">Reference proteome</keyword>
<evidence type="ECO:0000313" key="2">
    <source>
        <dbReference type="Proteomes" id="UP001595773"/>
    </source>
</evidence>
<name>A0ABV8QXS8_9MICC</name>